<protein>
    <submittedName>
        <fullName evidence="4">Oxidoreductase</fullName>
    </submittedName>
</protein>
<dbReference type="InterPro" id="IPR020471">
    <property type="entry name" value="AKR"/>
</dbReference>
<dbReference type="Gene3D" id="3.20.20.100">
    <property type="entry name" value="NADP-dependent oxidoreductase domain"/>
    <property type="match status" value="1"/>
</dbReference>
<keyword evidence="5" id="KW-1185">Reference proteome</keyword>
<evidence type="ECO:0000259" key="3">
    <source>
        <dbReference type="Pfam" id="PF00248"/>
    </source>
</evidence>
<dbReference type="InterPro" id="IPR050791">
    <property type="entry name" value="Aldo-Keto_reductase"/>
</dbReference>
<accession>A0ABW9QTZ7</accession>
<comment type="caution">
    <text evidence="4">The sequence shown here is derived from an EMBL/GenBank/DDBJ whole genome shotgun (WGS) entry which is preliminary data.</text>
</comment>
<evidence type="ECO:0000313" key="4">
    <source>
        <dbReference type="EMBL" id="MST33332.1"/>
    </source>
</evidence>
<dbReference type="PANTHER" id="PTHR43625:SF40">
    <property type="entry name" value="ALDO-KETO REDUCTASE YAKC [NADP(+)]"/>
    <property type="match status" value="1"/>
</dbReference>
<proteinExistence type="predicted"/>
<evidence type="ECO:0000256" key="1">
    <source>
        <dbReference type="ARBA" id="ARBA00023002"/>
    </source>
</evidence>
<dbReference type="PANTHER" id="PTHR43625">
    <property type="entry name" value="AFLATOXIN B1 ALDEHYDE REDUCTASE"/>
    <property type="match status" value="1"/>
</dbReference>
<evidence type="ECO:0000313" key="5">
    <source>
        <dbReference type="Proteomes" id="UP000437736"/>
    </source>
</evidence>
<organism evidence="4 5">
    <name type="scientific">Acidiferrimicrobium australe</name>
    <dbReference type="NCBI Taxonomy" id="2664430"/>
    <lineage>
        <taxon>Bacteria</taxon>
        <taxon>Bacillati</taxon>
        <taxon>Actinomycetota</taxon>
        <taxon>Acidimicrobiia</taxon>
        <taxon>Acidimicrobiales</taxon>
        <taxon>Acidimicrobiaceae</taxon>
        <taxon>Acidiferrimicrobium</taxon>
    </lineage>
</organism>
<keyword evidence="1" id="KW-0560">Oxidoreductase</keyword>
<feature type="domain" description="NADP-dependent oxidoreductase" evidence="3">
    <location>
        <begin position="61"/>
        <end position="336"/>
    </location>
</feature>
<dbReference type="PRINTS" id="PR00069">
    <property type="entry name" value="ALDKETRDTASE"/>
</dbReference>
<dbReference type="EMBL" id="WJHE01000563">
    <property type="protein sequence ID" value="MST33332.1"/>
    <property type="molecule type" value="Genomic_DNA"/>
</dbReference>
<dbReference type="InterPro" id="IPR036812">
    <property type="entry name" value="NAD(P)_OxRdtase_dom_sf"/>
</dbReference>
<dbReference type="Pfam" id="PF00248">
    <property type="entry name" value="Aldo_ket_red"/>
    <property type="match status" value="1"/>
</dbReference>
<dbReference type="SUPFAM" id="SSF51430">
    <property type="entry name" value="NAD(P)-linked oxidoreductase"/>
    <property type="match status" value="1"/>
</dbReference>
<reference evidence="4 5" key="1">
    <citation type="submission" date="2019-11" db="EMBL/GenBank/DDBJ databases">
        <title>Acidiferrimicrobium australis gen. nov., sp. nov., an acidophilic and obligately heterotrophic, member of the Actinobacteria that catalyses dissimilatory oxido- reduction of iron isolated from metal-rich acidic water in Chile.</title>
        <authorList>
            <person name="Gonzalez D."/>
            <person name="Huber K."/>
            <person name="Hedrich S."/>
            <person name="Rojas-Villalobos C."/>
            <person name="Quatrini R."/>
            <person name="Dinamarca M.A."/>
            <person name="Schwarz A."/>
            <person name="Canales C."/>
            <person name="Nancucheo I."/>
        </authorList>
    </citation>
    <scope>NUCLEOTIDE SEQUENCE [LARGE SCALE GENOMIC DNA]</scope>
    <source>
        <strain evidence="4 5">USS-CCA1</strain>
    </source>
</reference>
<name>A0ABW9QTZ7_9ACTN</name>
<feature type="region of interest" description="Disordered" evidence="2">
    <location>
        <begin position="23"/>
        <end position="44"/>
    </location>
</feature>
<dbReference type="Proteomes" id="UP000437736">
    <property type="component" value="Unassembled WGS sequence"/>
</dbReference>
<sequence length="341" mass="35991">MQPEGLPIELRSAPFRRILRNGTVAPSTRGGSLPPIGATPGSPSAGAAGTYPLAGRTVARVGFGAMQLPGPGVWGPPADRDRALAVLRRAVELGINHIDTADFYGRSVANHLIREALHPYPDDLVIVSKVGATRDDEGAWVPAQRPADLRAGVEANLRSLALERVDIVNLRVMGSDDHHELPPDQQVDLDSQLAEMVALREEGKIGAIGVSTVTLEQLRQALPAGIACVQNPYSVLDRSGEPLLELCARRGVAWVPYFPLGSAFAGMPKVAEHPTVLDAAARLEVSPAQVGLAWLLAHDERILLIPGTSSLEHLADNVATAEVRLDADTMAALDALGAPAA</sequence>
<feature type="compositionally biased region" description="Low complexity" evidence="2">
    <location>
        <begin position="34"/>
        <end position="44"/>
    </location>
</feature>
<evidence type="ECO:0000256" key="2">
    <source>
        <dbReference type="SAM" id="MobiDB-lite"/>
    </source>
</evidence>
<gene>
    <name evidence="4" type="ORF">GHK86_11465</name>
</gene>
<dbReference type="InterPro" id="IPR023210">
    <property type="entry name" value="NADP_OxRdtase_dom"/>
</dbReference>
<dbReference type="CDD" id="cd19088">
    <property type="entry name" value="AKR_AKR13B1"/>
    <property type="match status" value="1"/>
</dbReference>
<dbReference type="NCBIfam" id="NF007695">
    <property type="entry name" value="PRK10376.1"/>
    <property type="match status" value="1"/>
</dbReference>